<keyword evidence="2" id="KW-1185">Reference proteome</keyword>
<dbReference type="EMBL" id="AEIU01000076">
    <property type="protein sequence ID" value="EFP96202.1"/>
    <property type="molecule type" value="Genomic_DNA"/>
</dbReference>
<protein>
    <submittedName>
        <fullName evidence="1">Uncharacterized protein</fullName>
    </submittedName>
</protein>
<dbReference type="Proteomes" id="UP000002943">
    <property type="component" value="Unassembled WGS sequence"/>
</dbReference>
<name>E3BLA6_9VIBR</name>
<sequence>MIRDFYLLFFSSLLLIFSVFSYYRYDVKSTELEGNIIYNPFQKNEWKERINTFLSYDGSYFSTIIIKDEFGRSHIFSSNGDIEKTKDNTFEITSKNKMLSKNNIKMKGSEAYTNLSKIDGYKIVDSFNIIYKDNRKRILERPNRDIKFILLKNK</sequence>
<comment type="caution">
    <text evidence="1">The sequence shown here is derived from an EMBL/GenBank/DDBJ whole genome shotgun (WGS) entry which is preliminary data.</text>
</comment>
<reference evidence="1 2" key="1">
    <citation type="journal article" date="2012" name="Int. J. Syst. Evol. Microbiol.">
        <title>Vibrio caribbeanicus sp. nov., isolated from the marine sponge Scleritoderma cyanea.</title>
        <authorList>
            <person name="Hoffmann M."/>
            <person name="Monday S.R."/>
            <person name="Allard M.W."/>
            <person name="Strain E.A."/>
            <person name="Whittaker P."/>
            <person name="Naum M."/>
            <person name="McCarthy P.J."/>
            <person name="Lopez J.V."/>
            <person name="Fischer M."/>
            <person name="Brown E.W."/>
        </authorList>
    </citation>
    <scope>NUCLEOTIDE SEQUENCE [LARGE SCALE GENOMIC DNA]</scope>
    <source>
        <strain evidence="1 2">ATCC BAA-2122</strain>
    </source>
</reference>
<proteinExistence type="predicted"/>
<evidence type="ECO:0000313" key="2">
    <source>
        <dbReference type="Proteomes" id="UP000002943"/>
    </source>
</evidence>
<dbReference type="STRING" id="796620.VIBC2010_03822"/>
<dbReference type="RefSeq" id="WP_009601837.1">
    <property type="nucleotide sequence ID" value="NZ_AEIU01000076.1"/>
</dbReference>
<accession>E3BLA6</accession>
<gene>
    <name evidence="1" type="ORF">VIBC2010_03822</name>
</gene>
<evidence type="ECO:0000313" key="1">
    <source>
        <dbReference type="EMBL" id="EFP96202.1"/>
    </source>
</evidence>
<organism evidence="1 2">
    <name type="scientific">Vibrio caribbeanicus ATCC BAA-2122</name>
    <dbReference type="NCBI Taxonomy" id="796620"/>
    <lineage>
        <taxon>Bacteria</taxon>
        <taxon>Pseudomonadati</taxon>
        <taxon>Pseudomonadota</taxon>
        <taxon>Gammaproteobacteria</taxon>
        <taxon>Vibrionales</taxon>
        <taxon>Vibrionaceae</taxon>
        <taxon>Vibrio</taxon>
    </lineage>
</organism>
<dbReference type="AlphaFoldDB" id="E3BLA6"/>
<dbReference type="OrthoDB" id="5911099at2"/>